<proteinExistence type="predicted"/>
<dbReference type="EMBL" id="CP032630">
    <property type="protein sequence ID" value="AYF98042.1"/>
    <property type="molecule type" value="Genomic_DNA"/>
</dbReference>
<dbReference type="RefSeq" id="WP_120762390.1">
    <property type="nucleotide sequence ID" value="NZ_CP032630.1"/>
</dbReference>
<dbReference type="GO" id="GO:0003677">
    <property type="term" value="F:DNA binding"/>
    <property type="evidence" value="ECO:0007669"/>
    <property type="project" value="UniProtKB-UniRule"/>
</dbReference>
<evidence type="ECO:0000256" key="3">
    <source>
        <dbReference type="ARBA" id="ARBA00023163"/>
    </source>
</evidence>
<evidence type="ECO:0000256" key="1">
    <source>
        <dbReference type="ARBA" id="ARBA00023015"/>
    </source>
</evidence>
<evidence type="ECO:0000256" key="4">
    <source>
        <dbReference type="PROSITE-ProRule" id="PRU00335"/>
    </source>
</evidence>
<feature type="domain" description="HTH tetR-type" evidence="5">
    <location>
        <begin position="13"/>
        <end position="73"/>
    </location>
</feature>
<dbReference type="InterPro" id="IPR001647">
    <property type="entry name" value="HTH_TetR"/>
</dbReference>
<gene>
    <name evidence="6" type="ORF">D7I47_07105</name>
</gene>
<dbReference type="InterPro" id="IPR036271">
    <property type="entry name" value="Tet_transcr_reg_TetR-rel_C_sf"/>
</dbReference>
<dbReference type="Gene3D" id="1.10.357.10">
    <property type="entry name" value="Tetracycline Repressor, domain 2"/>
    <property type="match status" value="1"/>
</dbReference>
<dbReference type="PANTHER" id="PTHR47506">
    <property type="entry name" value="TRANSCRIPTIONAL REGULATORY PROTEIN"/>
    <property type="match status" value="1"/>
</dbReference>
<keyword evidence="2 4" id="KW-0238">DNA-binding</keyword>
<organism evidence="6 7">
    <name type="scientific">Protaetiibacter intestinalis</name>
    <dbReference type="NCBI Taxonomy" id="2419774"/>
    <lineage>
        <taxon>Bacteria</taxon>
        <taxon>Bacillati</taxon>
        <taxon>Actinomycetota</taxon>
        <taxon>Actinomycetes</taxon>
        <taxon>Micrococcales</taxon>
        <taxon>Microbacteriaceae</taxon>
        <taxon>Protaetiibacter</taxon>
    </lineage>
</organism>
<dbReference type="InterPro" id="IPR011075">
    <property type="entry name" value="TetR_C"/>
</dbReference>
<dbReference type="PANTHER" id="PTHR47506:SF6">
    <property type="entry name" value="HTH-TYPE TRANSCRIPTIONAL REPRESSOR NEMR"/>
    <property type="match status" value="1"/>
</dbReference>
<keyword evidence="1" id="KW-0805">Transcription regulation</keyword>
<evidence type="ECO:0000256" key="2">
    <source>
        <dbReference type="ARBA" id="ARBA00023125"/>
    </source>
</evidence>
<keyword evidence="7" id="KW-1185">Reference proteome</keyword>
<dbReference type="SUPFAM" id="SSF46689">
    <property type="entry name" value="Homeodomain-like"/>
    <property type="match status" value="1"/>
</dbReference>
<dbReference type="AlphaFoldDB" id="A0A387B3A8"/>
<dbReference type="SUPFAM" id="SSF48498">
    <property type="entry name" value="Tetracyclin repressor-like, C-terminal domain"/>
    <property type="match status" value="1"/>
</dbReference>
<dbReference type="KEGG" id="lyd:D7I47_07105"/>
<dbReference type="Proteomes" id="UP000278886">
    <property type="component" value="Chromosome"/>
</dbReference>
<dbReference type="InterPro" id="IPR009057">
    <property type="entry name" value="Homeodomain-like_sf"/>
</dbReference>
<dbReference type="Gene3D" id="1.10.10.60">
    <property type="entry name" value="Homeodomain-like"/>
    <property type="match status" value="1"/>
</dbReference>
<evidence type="ECO:0000313" key="6">
    <source>
        <dbReference type="EMBL" id="AYF98042.1"/>
    </source>
</evidence>
<dbReference type="Pfam" id="PF16925">
    <property type="entry name" value="TetR_C_13"/>
    <property type="match status" value="1"/>
</dbReference>
<reference evidence="7" key="1">
    <citation type="submission" date="2018-09" db="EMBL/GenBank/DDBJ databases">
        <title>Genome sequencing of strain 2DFWR-13.</title>
        <authorList>
            <person name="Heo J."/>
            <person name="Kim S.-J."/>
            <person name="Kwon S.-W."/>
        </authorList>
    </citation>
    <scope>NUCLEOTIDE SEQUENCE [LARGE SCALE GENOMIC DNA]</scope>
    <source>
        <strain evidence="7">2DFWR-13</strain>
    </source>
</reference>
<feature type="DNA-binding region" description="H-T-H motif" evidence="4">
    <location>
        <begin position="36"/>
        <end position="55"/>
    </location>
</feature>
<name>A0A387B3A8_9MICO</name>
<dbReference type="PROSITE" id="PS50977">
    <property type="entry name" value="HTH_TETR_2"/>
    <property type="match status" value="1"/>
</dbReference>
<dbReference type="OrthoDB" id="326421at2"/>
<sequence>MTIATDGRRARGDASRRAILARAADLASVEGLDGVTIGRLAEASGHGKSSIATLFGSKEALQLATVAAAAEVFQARVVDPARELPRGVARIARLLRGQLDYSRERVFPGGCFFAATAADLDSKPGPVGDAVRDWMRTWHGYLESQLRFAIEAGELAAGTDAESLAFELFALTDAANARSLLTGDDRPYALAASAVRARLRAAGASDAALRALGQGRMPASSMSR</sequence>
<evidence type="ECO:0000313" key="7">
    <source>
        <dbReference type="Proteomes" id="UP000278886"/>
    </source>
</evidence>
<accession>A0A387B3A8</accession>
<dbReference type="Pfam" id="PF00440">
    <property type="entry name" value="TetR_N"/>
    <property type="match status" value="1"/>
</dbReference>
<evidence type="ECO:0000259" key="5">
    <source>
        <dbReference type="PROSITE" id="PS50977"/>
    </source>
</evidence>
<protein>
    <submittedName>
        <fullName evidence="6">TetR/AcrR family transcriptional regulator</fullName>
    </submittedName>
</protein>
<keyword evidence="3" id="KW-0804">Transcription</keyword>